<evidence type="ECO:0000313" key="2">
    <source>
        <dbReference type="Proteomes" id="UP000236910"/>
    </source>
</evidence>
<dbReference type="EMBL" id="PNIX01000193">
    <property type="protein sequence ID" value="PMP82588.1"/>
    <property type="molecule type" value="Genomic_DNA"/>
</dbReference>
<proteinExistence type="predicted"/>
<dbReference type="Proteomes" id="UP000236910">
    <property type="component" value="Unassembled WGS sequence"/>
</dbReference>
<gene>
    <name evidence="1" type="ORF">C0175_03320</name>
</gene>
<name>A0A2J6X6R6_9BACT</name>
<reference evidence="1 2" key="1">
    <citation type="submission" date="2018-01" db="EMBL/GenBank/DDBJ databases">
        <title>Metagenomic assembled genomes from two thermal pools in the Uzon Caldera, Kamchatka, Russia.</title>
        <authorList>
            <person name="Wilkins L."/>
            <person name="Ettinger C."/>
        </authorList>
    </citation>
    <scope>NUCLEOTIDE SEQUENCE [LARGE SCALE GENOMIC DNA]</scope>
    <source>
        <strain evidence="1">ARK-10</strain>
    </source>
</reference>
<sequence>MTKKITLFLLILVSVISLLGFSNELLESITYPYYLPTWQNGEFWQYSISTVASKEWYVIYHSWISIPATEITSIKYVVLQMRHFDDVPSYEYVILKEVHTNQGTILDINYAPVCNLQISSLKEDLSYYFDFPLYVGKKWQVFIPTIKSQIPIPQNPEMNKYYPLKAEVTSTQTIATSAGEFETIIVENKYKNGQTYEVWYSPTVKNYVKFVVTNNYSYLLTQYGKIESLKSYVIEMIKSMPSEYFIQRYFIVNTLYQYGFFTLKESLELQ</sequence>
<comment type="caution">
    <text evidence="1">The sequence shown here is derived from an EMBL/GenBank/DDBJ whole genome shotgun (WGS) entry which is preliminary data.</text>
</comment>
<protein>
    <submittedName>
        <fullName evidence="1">Uncharacterized protein</fullName>
    </submittedName>
</protein>
<dbReference type="AlphaFoldDB" id="A0A2J6X6R6"/>
<accession>A0A2J6X6R6</accession>
<organism evidence="1 2">
    <name type="scientific">Caldisericum exile</name>
    <dbReference type="NCBI Taxonomy" id="693075"/>
    <lineage>
        <taxon>Bacteria</taxon>
        <taxon>Pseudomonadati</taxon>
        <taxon>Caldisericota/Cryosericota group</taxon>
        <taxon>Caldisericota</taxon>
        <taxon>Caldisericia</taxon>
        <taxon>Caldisericales</taxon>
        <taxon>Caldisericaceae</taxon>
        <taxon>Caldisericum</taxon>
    </lineage>
</organism>
<evidence type="ECO:0000313" key="1">
    <source>
        <dbReference type="EMBL" id="PMP82588.1"/>
    </source>
</evidence>